<dbReference type="EnsemblMetazoa" id="CapteT193929">
    <property type="protein sequence ID" value="CapteP193929"/>
    <property type="gene ID" value="CapteG193929"/>
</dbReference>
<evidence type="ECO:0000313" key="3">
    <source>
        <dbReference type="EnsemblMetazoa" id="CapteP193929"/>
    </source>
</evidence>
<dbReference type="Proteomes" id="UP000014760">
    <property type="component" value="Unassembled WGS sequence"/>
</dbReference>
<keyword evidence="4" id="KW-1185">Reference proteome</keyword>
<feature type="signal peptide" evidence="1">
    <location>
        <begin position="1"/>
        <end position="18"/>
    </location>
</feature>
<organism evidence="2">
    <name type="scientific">Capitella teleta</name>
    <name type="common">Polychaete worm</name>
    <dbReference type="NCBI Taxonomy" id="283909"/>
    <lineage>
        <taxon>Eukaryota</taxon>
        <taxon>Metazoa</taxon>
        <taxon>Spiralia</taxon>
        <taxon>Lophotrochozoa</taxon>
        <taxon>Annelida</taxon>
        <taxon>Polychaeta</taxon>
        <taxon>Sedentaria</taxon>
        <taxon>Scolecida</taxon>
        <taxon>Capitellidae</taxon>
        <taxon>Capitella</taxon>
    </lineage>
</organism>
<reference evidence="4" key="1">
    <citation type="submission" date="2012-12" db="EMBL/GenBank/DDBJ databases">
        <authorList>
            <person name="Hellsten U."/>
            <person name="Grimwood J."/>
            <person name="Chapman J.A."/>
            <person name="Shapiro H."/>
            <person name="Aerts A."/>
            <person name="Otillar R.P."/>
            <person name="Terry A.Y."/>
            <person name="Boore J.L."/>
            <person name="Simakov O."/>
            <person name="Marletaz F."/>
            <person name="Cho S.-J."/>
            <person name="Edsinger-Gonzales E."/>
            <person name="Havlak P."/>
            <person name="Kuo D.-H."/>
            <person name="Larsson T."/>
            <person name="Lv J."/>
            <person name="Arendt D."/>
            <person name="Savage R."/>
            <person name="Osoegawa K."/>
            <person name="de Jong P."/>
            <person name="Lindberg D.R."/>
            <person name="Seaver E.C."/>
            <person name="Weisblat D.A."/>
            <person name="Putnam N.H."/>
            <person name="Grigoriev I.V."/>
            <person name="Rokhsar D.S."/>
        </authorList>
    </citation>
    <scope>NUCLEOTIDE SEQUENCE</scope>
    <source>
        <strain evidence="4">I ESC-2004</strain>
    </source>
</reference>
<evidence type="ECO:0000313" key="2">
    <source>
        <dbReference type="EMBL" id="ELT93826.1"/>
    </source>
</evidence>
<sequence>MKLLYVLCLIAGLTLVDAITRVDPGLAIPGFRKPCMQISADESSDAMPFVDNRTAFLFGGGNCSDTDLAFYYDSNMHGVIFHILTGNLSVTSKNFDAQGVEYEGLCEEDTWYVLEKTDQSTYSLLAYKPLVDVTTRHLANLIIPGPLNIIFSTFYVYPYPTEYMFECDAIPLRPSQIELRNPENRITFVGLVTDRESSEIPNSMVESFEFTVEVLGPISSMRYFIVRLPYYNGESAMFIHFSNNAAGSYGESGYVDKPILDSDSFEIRLNPLSLLQRHPNGTEYVFFTDDGQRKIDFHAAIFQLDIDAPPMRFSLNYTNEHKLILMCNASDIKVPGC</sequence>
<evidence type="ECO:0000313" key="4">
    <source>
        <dbReference type="Proteomes" id="UP000014760"/>
    </source>
</evidence>
<dbReference type="AlphaFoldDB" id="R7TQR9"/>
<feature type="chain" id="PRO_5008787244" evidence="1">
    <location>
        <begin position="19"/>
        <end position="337"/>
    </location>
</feature>
<evidence type="ECO:0000256" key="1">
    <source>
        <dbReference type="SAM" id="SignalP"/>
    </source>
</evidence>
<dbReference type="EMBL" id="KB309608">
    <property type="protein sequence ID" value="ELT93826.1"/>
    <property type="molecule type" value="Genomic_DNA"/>
</dbReference>
<gene>
    <name evidence="2" type="ORF">CAPTEDRAFT_193929</name>
</gene>
<name>R7TQR9_CAPTE</name>
<reference evidence="3" key="3">
    <citation type="submission" date="2015-06" db="UniProtKB">
        <authorList>
            <consortium name="EnsemblMetazoa"/>
        </authorList>
    </citation>
    <scope>IDENTIFICATION</scope>
</reference>
<proteinExistence type="predicted"/>
<protein>
    <submittedName>
        <fullName evidence="2 3">Uncharacterized protein</fullName>
    </submittedName>
</protein>
<keyword evidence="1" id="KW-0732">Signal</keyword>
<reference evidence="2 4" key="2">
    <citation type="journal article" date="2013" name="Nature">
        <title>Insights into bilaterian evolution from three spiralian genomes.</title>
        <authorList>
            <person name="Simakov O."/>
            <person name="Marletaz F."/>
            <person name="Cho S.J."/>
            <person name="Edsinger-Gonzales E."/>
            <person name="Havlak P."/>
            <person name="Hellsten U."/>
            <person name="Kuo D.H."/>
            <person name="Larsson T."/>
            <person name="Lv J."/>
            <person name="Arendt D."/>
            <person name="Savage R."/>
            <person name="Osoegawa K."/>
            <person name="de Jong P."/>
            <person name="Grimwood J."/>
            <person name="Chapman J.A."/>
            <person name="Shapiro H."/>
            <person name="Aerts A."/>
            <person name="Otillar R.P."/>
            <person name="Terry A.Y."/>
            <person name="Boore J.L."/>
            <person name="Grigoriev I.V."/>
            <person name="Lindberg D.R."/>
            <person name="Seaver E.C."/>
            <person name="Weisblat D.A."/>
            <person name="Putnam N.H."/>
            <person name="Rokhsar D.S."/>
        </authorList>
    </citation>
    <scope>NUCLEOTIDE SEQUENCE</scope>
    <source>
        <strain evidence="2 4">I ESC-2004</strain>
    </source>
</reference>
<dbReference type="EMBL" id="AMQN01012567">
    <property type="status" value="NOT_ANNOTATED_CDS"/>
    <property type="molecule type" value="Genomic_DNA"/>
</dbReference>
<accession>R7TQR9</accession>
<dbReference type="HOGENOM" id="CLU_792848_0_0_1"/>